<dbReference type="RefSeq" id="WP_248601747.1">
    <property type="nucleotide sequence ID" value="NZ_CAXMLZ010000002.1"/>
</dbReference>
<name>A0ABT0I2A4_9LACO</name>
<feature type="transmembrane region" description="Helical" evidence="1">
    <location>
        <begin position="12"/>
        <end position="34"/>
    </location>
</feature>
<feature type="transmembrane region" description="Helical" evidence="1">
    <location>
        <begin position="46"/>
        <end position="65"/>
    </location>
</feature>
<dbReference type="EMBL" id="JAJIAO010000004">
    <property type="protein sequence ID" value="MCK8624860.1"/>
    <property type="molecule type" value="Genomic_DNA"/>
</dbReference>
<accession>A0ABT0I2A4</accession>
<feature type="transmembrane region" description="Helical" evidence="1">
    <location>
        <begin position="152"/>
        <end position="169"/>
    </location>
</feature>
<keyword evidence="1" id="KW-0812">Transmembrane</keyword>
<gene>
    <name evidence="2" type="ORF">LNP07_04945</name>
</gene>
<reference evidence="2 3" key="1">
    <citation type="submission" date="2021-11" db="EMBL/GenBank/DDBJ databases">
        <title>Comparative genomics of bee honey and flower isolates.</title>
        <authorList>
            <person name="Bechtner J.D."/>
            <person name="Gallus M.K."/>
            <person name="Ehrmann M."/>
        </authorList>
    </citation>
    <scope>NUCLEOTIDE SEQUENCE [LARGE SCALE GENOMIC DNA]</scope>
    <source>
        <strain evidence="2 3">M161</strain>
    </source>
</reference>
<organism evidence="2 3">
    <name type="scientific">Apilactobacillus xinyiensis</name>
    <dbReference type="NCBI Taxonomy" id="2841032"/>
    <lineage>
        <taxon>Bacteria</taxon>
        <taxon>Bacillati</taxon>
        <taxon>Bacillota</taxon>
        <taxon>Bacilli</taxon>
        <taxon>Lactobacillales</taxon>
        <taxon>Lactobacillaceae</taxon>
        <taxon>Apilactobacillus</taxon>
    </lineage>
</organism>
<keyword evidence="1" id="KW-0472">Membrane</keyword>
<sequence>MIERIKTHPLTNVGTVLFIFLATIIFSNAINLHGQIISLGISFRRLLDGLHGVILLSVAYAIASLFKNKFILLLLYLYEMLRVSFFVTLGIENLKLSQFNWSAVHFLIAVVILICNYLLYMYADDVIALKANVSGSFFKRWTSSIGEVFNRYGVWLLVSLSIYFLLVLIF</sequence>
<feature type="transmembrane region" description="Helical" evidence="1">
    <location>
        <begin position="103"/>
        <end position="123"/>
    </location>
</feature>
<feature type="transmembrane region" description="Helical" evidence="1">
    <location>
        <begin position="71"/>
        <end position="91"/>
    </location>
</feature>
<evidence type="ECO:0000256" key="1">
    <source>
        <dbReference type="SAM" id="Phobius"/>
    </source>
</evidence>
<proteinExistence type="predicted"/>
<comment type="caution">
    <text evidence="2">The sequence shown here is derived from an EMBL/GenBank/DDBJ whole genome shotgun (WGS) entry which is preliminary data.</text>
</comment>
<dbReference type="Proteomes" id="UP001522905">
    <property type="component" value="Unassembled WGS sequence"/>
</dbReference>
<protein>
    <submittedName>
        <fullName evidence="2">Uncharacterized protein</fullName>
    </submittedName>
</protein>
<keyword evidence="3" id="KW-1185">Reference proteome</keyword>
<evidence type="ECO:0000313" key="3">
    <source>
        <dbReference type="Proteomes" id="UP001522905"/>
    </source>
</evidence>
<keyword evidence="1" id="KW-1133">Transmembrane helix</keyword>
<evidence type="ECO:0000313" key="2">
    <source>
        <dbReference type="EMBL" id="MCK8624860.1"/>
    </source>
</evidence>